<feature type="compositionally biased region" description="Basic and acidic residues" evidence="1">
    <location>
        <begin position="35"/>
        <end position="65"/>
    </location>
</feature>
<evidence type="ECO:0000313" key="3">
    <source>
        <dbReference type="Proteomes" id="UP000008281"/>
    </source>
</evidence>
<feature type="compositionally biased region" description="Polar residues" evidence="1">
    <location>
        <begin position="66"/>
        <end position="80"/>
    </location>
</feature>
<feature type="region of interest" description="Disordered" evidence="1">
    <location>
        <begin position="194"/>
        <end position="236"/>
    </location>
</feature>
<dbReference type="EMBL" id="DS268506">
    <property type="protein sequence ID" value="EFP13476.1"/>
    <property type="molecule type" value="Genomic_DNA"/>
</dbReference>
<evidence type="ECO:0000313" key="2">
    <source>
        <dbReference type="EMBL" id="EFP13476.1"/>
    </source>
</evidence>
<dbReference type="eggNOG" id="KOG0987">
    <property type="taxonomic scope" value="Eukaryota"/>
</dbReference>
<accession>E3N0T1</accession>
<protein>
    <submittedName>
        <fullName evidence="2">Uncharacterized protein</fullName>
    </submittedName>
</protein>
<dbReference type="InterPro" id="IPR043472">
    <property type="entry name" value="Macro_dom-like"/>
</dbReference>
<organism evidence="3">
    <name type="scientific">Caenorhabditis remanei</name>
    <name type="common">Caenorhabditis vulgaris</name>
    <dbReference type="NCBI Taxonomy" id="31234"/>
    <lineage>
        <taxon>Eukaryota</taxon>
        <taxon>Metazoa</taxon>
        <taxon>Ecdysozoa</taxon>
        <taxon>Nematoda</taxon>
        <taxon>Chromadorea</taxon>
        <taxon>Rhabditida</taxon>
        <taxon>Rhabditina</taxon>
        <taxon>Rhabditomorpha</taxon>
        <taxon>Rhabditoidea</taxon>
        <taxon>Rhabditidae</taxon>
        <taxon>Peloderinae</taxon>
        <taxon>Caenorhabditis</taxon>
    </lineage>
</organism>
<dbReference type="SUPFAM" id="SSF52949">
    <property type="entry name" value="Macro domain-like"/>
    <property type="match status" value="1"/>
</dbReference>
<dbReference type="InParanoid" id="E3N0T1"/>
<dbReference type="HOGENOM" id="CLU_269502_0_0_1"/>
<feature type="compositionally biased region" description="Acidic residues" evidence="1">
    <location>
        <begin position="219"/>
        <end position="230"/>
    </location>
</feature>
<dbReference type="Proteomes" id="UP000008281">
    <property type="component" value="Unassembled WGS sequence"/>
</dbReference>
<reference evidence="2" key="1">
    <citation type="submission" date="2007-07" db="EMBL/GenBank/DDBJ databases">
        <title>PCAP assembly of the Caenorhabditis remanei genome.</title>
        <authorList>
            <consortium name="The Caenorhabditis remanei Sequencing Consortium"/>
            <person name="Wilson R.K."/>
        </authorList>
    </citation>
    <scope>NUCLEOTIDE SEQUENCE [LARGE SCALE GENOMIC DNA]</scope>
    <source>
        <strain evidence="2">PB4641</strain>
    </source>
</reference>
<dbReference type="STRING" id="31234.E3N0T1"/>
<keyword evidence="3" id="KW-1185">Reference proteome</keyword>
<name>E3N0T1_CAERE</name>
<feature type="compositionally biased region" description="Polar residues" evidence="1">
    <location>
        <begin position="159"/>
        <end position="180"/>
    </location>
</feature>
<feature type="compositionally biased region" description="Basic and acidic residues" evidence="1">
    <location>
        <begin position="84"/>
        <end position="112"/>
    </location>
</feature>
<dbReference type="OrthoDB" id="10051381at2759"/>
<evidence type="ECO:0000256" key="1">
    <source>
        <dbReference type="SAM" id="MobiDB-lite"/>
    </source>
</evidence>
<feature type="compositionally biased region" description="Basic and acidic residues" evidence="1">
    <location>
        <begin position="130"/>
        <end position="155"/>
    </location>
</feature>
<proteinExistence type="predicted"/>
<dbReference type="AlphaFoldDB" id="E3N0T1"/>
<sequence>MVRETKAQADKKAADVERRRANRKQEQSKSGGDSQEPRKKQAEMSQEEIREYKTQNKRSNREKQKSLQNSQLSACSQETPLSELPKKRSEMSQEEIREYKTQNKRNNREKQKSLQSSQLSACSQETQLSEGRKKIKDMNPDELRNYWRENREAGRQKGRTSTTSDMEFSQRTSTSEFNAQHNSQFDMESLHSEMSDVFDQPTSSNAAAQIGRKRMMSPQEEDEEDDDDEMPSSQMSTYMPNWTVKEKEEFKRVKVRYNTRSKKALMSQSSYGSPDDDQFSVATCDVAEPQELPEQQFNCKIRFALVDLLQVETDCIVFPFCGDLDLTKRTKIYSQFWRKMCREVDDQEEYKEFLEDQCQELEEGDIAGFIWQRLGRSKTCFHIREPISEKNKYTTVYEAQLRAAIFKCLYQADRNGHSSIAFPIFGHVENRLKATAITLQTIWSYFQVVRRSNLKLVYLATKIAPLYDLIGRSMSYIREIDLSNWNRQHFFQFEQMLFDKVKSEVIYSTVPGTDMAMRAFKFSLESKKVKDQKEKLKNLHAEMCSMTGLPASDFVLARDSGRRLPHQYISDVTISDDESPELISLYFPMENVCGSTSVLRKLWVVSYYYMYYSDRLGDSFDFAENSLEHKTRKEMFNKLKNLHREVLLQWKRTMRNVCYKCKCQKPDGYHENLSYFNTQMSHPDIVFDQWILLDKCILVDGEDVMNLQNLSIQTSPQKSEEKEKVMLKLASEQEEVVKEKVLEWFKNVKEYTRNRTRNFRAIIEHLDLNDIRTGIDDDPAVFDDLEKYDEFLDRKGDGGEENDALTEAEVIYRMAFGMEEIQKAAEEVNRCLRDVALKRYFEHEINEGHLEKSLRHSNNFLRVVGFLITQFSGMVRKNKYTLSPQVVELWKTENNRTCTVDEFIAAEMKEMGKKELDLPQHIDTTLDDTFRMFSRYPKPIDLGRRTDKCYHCGALSFPRERLKSCGKNGRFWINPVKKIPPAITQMFQEKFRGCLISANAAFSMASVNYNRQQQKAHGVQSMKVQGVVTFLPSAIHPRETAKARYANFIVLEHDNETIASMRFESLRVKNPLLEKMFLDIQEYLDANNSLYKCFKSMAQLEKEELQRRGLSQSDASNEFIRFTILSPTELDHQDKLVAHPGVYAQKKRMPKHHVAVAISMNPEDTSARPRGLTIYPKNPSRGKPQQAISIYSDLCDTMGYPLLFPDAQGGYALHKYPRRTAKDPKPSYEQNIRNHIEELLSNEENPEDYYNLGPEFNEMLESLNQPSTSASGMEVDDSDL</sequence>
<feature type="compositionally biased region" description="Basic and acidic residues" evidence="1">
    <location>
        <begin position="1"/>
        <end position="27"/>
    </location>
</feature>
<gene>
    <name evidence="2" type="ORF">CRE_10546</name>
</gene>
<feature type="region of interest" description="Disordered" evidence="1">
    <location>
        <begin position="1"/>
        <end position="180"/>
    </location>
</feature>
<dbReference type="Gene3D" id="3.40.220.10">
    <property type="entry name" value="Leucine Aminopeptidase, subunit E, domain 1"/>
    <property type="match status" value="1"/>
</dbReference>